<protein>
    <recommendedName>
        <fullName evidence="4">MrsE</fullName>
    </recommendedName>
</protein>
<evidence type="ECO:0000313" key="2">
    <source>
        <dbReference type="EMBL" id="AND38089.1"/>
    </source>
</evidence>
<feature type="transmembrane region" description="Helical" evidence="1">
    <location>
        <begin position="58"/>
        <end position="77"/>
    </location>
</feature>
<accession>A0A160M6L5</accession>
<feature type="transmembrane region" description="Helical" evidence="1">
    <location>
        <begin position="137"/>
        <end position="159"/>
    </location>
</feature>
<name>A0A160M6L5_9BACI</name>
<dbReference type="PANTHER" id="PTHR37305:SF1">
    <property type="entry name" value="MEMBRANE PROTEIN"/>
    <property type="match status" value="1"/>
</dbReference>
<keyword evidence="1" id="KW-0812">Transmembrane</keyword>
<evidence type="ECO:0000313" key="3">
    <source>
        <dbReference type="Proteomes" id="UP000077856"/>
    </source>
</evidence>
<keyword evidence="1" id="KW-0472">Membrane</keyword>
<dbReference type="eggNOG" id="COG4200">
    <property type="taxonomic scope" value="Bacteria"/>
</dbReference>
<dbReference type="AlphaFoldDB" id="A0A160M6L5"/>
<gene>
    <name evidence="2" type="ORF">A361_02760</name>
</gene>
<dbReference type="EMBL" id="CP015506">
    <property type="protein sequence ID" value="AND38089.1"/>
    <property type="molecule type" value="Genomic_DNA"/>
</dbReference>
<evidence type="ECO:0008006" key="4">
    <source>
        <dbReference type="Google" id="ProtNLM"/>
    </source>
</evidence>
<dbReference type="RefSeq" id="WP_009335494.1">
    <property type="nucleotide sequence ID" value="NZ_CP015506.1"/>
</dbReference>
<dbReference type="PANTHER" id="PTHR37305">
    <property type="entry name" value="INTEGRAL MEMBRANE PROTEIN-RELATED"/>
    <property type="match status" value="1"/>
</dbReference>
<dbReference type="CDD" id="cd21809">
    <property type="entry name" value="ABC-2_lan_permease-like"/>
    <property type="match status" value="1"/>
</dbReference>
<dbReference type="Pfam" id="PF12730">
    <property type="entry name" value="ABC2_membrane_4"/>
    <property type="match status" value="1"/>
</dbReference>
<proteinExistence type="predicted"/>
<reference evidence="2 3" key="1">
    <citation type="submission" date="2016-04" db="EMBL/GenBank/DDBJ databases">
        <title>Complete genome sequence of Bacillus oceanisediminis strain 2691.</title>
        <authorList>
            <person name="Jeong H."/>
            <person name="Kim H.J."/>
            <person name="Lee D.-W."/>
        </authorList>
    </citation>
    <scope>NUCLEOTIDE SEQUENCE [LARGE SCALE GENOMIC DNA]</scope>
    <source>
        <strain evidence="2 3">2691</strain>
    </source>
</reference>
<feature type="transmembrane region" description="Helical" evidence="1">
    <location>
        <begin position="166"/>
        <end position="184"/>
    </location>
</feature>
<organism evidence="2 3">
    <name type="scientific">Cytobacillus oceanisediminis 2691</name>
    <dbReference type="NCBI Taxonomy" id="1196031"/>
    <lineage>
        <taxon>Bacteria</taxon>
        <taxon>Bacillati</taxon>
        <taxon>Bacillota</taxon>
        <taxon>Bacilli</taxon>
        <taxon>Bacillales</taxon>
        <taxon>Bacillaceae</taxon>
        <taxon>Cytobacillus</taxon>
    </lineage>
</organism>
<evidence type="ECO:0000256" key="1">
    <source>
        <dbReference type="SAM" id="Phobius"/>
    </source>
</evidence>
<dbReference type="KEGG" id="bon:A361_02760"/>
<feature type="transmembrane region" description="Helical" evidence="1">
    <location>
        <begin position="98"/>
        <end position="125"/>
    </location>
</feature>
<sequence>MLSILKSEWFKLRKSKIFGILLVGPLIGLGAGIGANTAETAGVMNEWYMLLIYMNLPYSILFLPLVTGVLASLVCRYEHQAGGWKQLLALPVTRGKVFAAKYALILLLVLLIQLFYLAAIFGAGLYKGVPDPFPAAIIWKSILGGWVATFPLVALQLWMSVWFKSFAAPFAVNVVFTLPSILAMNSEKVGPYYPWAQPFAMMYPAAGTGDIFFIPWEQLLTVIGGFFLLFYLGGYFYFQRKAV</sequence>
<keyword evidence="1" id="KW-1133">Transmembrane helix</keyword>
<dbReference type="STRING" id="1196031.A361_02760"/>
<feature type="transmembrane region" description="Helical" evidence="1">
    <location>
        <begin position="219"/>
        <end position="238"/>
    </location>
</feature>
<dbReference type="Proteomes" id="UP000077856">
    <property type="component" value="Chromosome"/>
</dbReference>